<name>A0A2W5WRW5_9CAUL</name>
<dbReference type="AlphaFoldDB" id="A0A2W5WRW5"/>
<keyword evidence="1" id="KW-0805">Transcription regulation</keyword>
<dbReference type="InterPro" id="IPR028978">
    <property type="entry name" value="Chorismate_lyase_/UTRA_dom_sf"/>
</dbReference>
<keyword evidence="2" id="KW-0238">DNA-binding</keyword>
<evidence type="ECO:0000256" key="3">
    <source>
        <dbReference type="ARBA" id="ARBA00023163"/>
    </source>
</evidence>
<dbReference type="SMART" id="SM00345">
    <property type="entry name" value="HTH_GNTR"/>
    <property type="match status" value="1"/>
</dbReference>
<evidence type="ECO:0000313" key="6">
    <source>
        <dbReference type="Proteomes" id="UP000249393"/>
    </source>
</evidence>
<dbReference type="InterPro" id="IPR036390">
    <property type="entry name" value="WH_DNA-bd_sf"/>
</dbReference>
<dbReference type="InterPro" id="IPR050679">
    <property type="entry name" value="Bact_HTH_transcr_reg"/>
</dbReference>
<evidence type="ECO:0000256" key="2">
    <source>
        <dbReference type="ARBA" id="ARBA00023125"/>
    </source>
</evidence>
<reference evidence="5 6" key="1">
    <citation type="submission" date="2017-08" db="EMBL/GenBank/DDBJ databases">
        <title>Infants hospitalized years apart are colonized by the same room-sourced microbial strains.</title>
        <authorList>
            <person name="Brooks B."/>
            <person name="Olm M.R."/>
            <person name="Firek B.A."/>
            <person name="Baker R."/>
            <person name="Thomas B.C."/>
            <person name="Morowitz M.J."/>
            <person name="Banfield J.F."/>
        </authorList>
    </citation>
    <scope>NUCLEOTIDE SEQUENCE [LARGE SCALE GENOMIC DNA]</scope>
    <source>
        <strain evidence="5">S2_003_000_R2_4</strain>
    </source>
</reference>
<dbReference type="InterPro" id="IPR011663">
    <property type="entry name" value="UTRA"/>
</dbReference>
<dbReference type="SUPFAM" id="SSF64288">
    <property type="entry name" value="Chorismate lyase-like"/>
    <property type="match status" value="1"/>
</dbReference>
<accession>A0A2W5WRW5</accession>
<dbReference type="Gene3D" id="1.10.10.10">
    <property type="entry name" value="Winged helix-like DNA-binding domain superfamily/Winged helix DNA-binding domain"/>
    <property type="match status" value="1"/>
</dbReference>
<dbReference type="SUPFAM" id="SSF46785">
    <property type="entry name" value="Winged helix' DNA-binding domain"/>
    <property type="match status" value="1"/>
</dbReference>
<keyword evidence="3" id="KW-0804">Transcription</keyword>
<dbReference type="GO" id="GO:0003700">
    <property type="term" value="F:DNA-binding transcription factor activity"/>
    <property type="evidence" value="ECO:0007669"/>
    <property type="project" value="InterPro"/>
</dbReference>
<dbReference type="Pfam" id="PF00392">
    <property type="entry name" value="GntR"/>
    <property type="match status" value="1"/>
</dbReference>
<dbReference type="Gene3D" id="3.40.1410.10">
    <property type="entry name" value="Chorismate lyase-like"/>
    <property type="match status" value="1"/>
</dbReference>
<dbReference type="Pfam" id="PF07702">
    <property type="entry name" value="UTRA"/>
    <property type="match status" value="1"/>
</dbReference>
<protein>
    <submittedName>
        <fullName evidence="5">GntR family transcriptional regulator</fullName>
    </submittedName>
</protein>
<comment type="caution">
    <text evidence="5">The sequence shown here is derived from an EMBL/GenBank/DDBJ whole genome shotgun (WGS) entry which is preliminary data.</text>
</comment>
<proteinExistence type="predicted"/>
<dbReference type="EMBL" id="QFQZ01000003">
    <property type="protein sequence ID" value="PZR36928.1"/>
    <property type="molecule type" value="Genomic_DNA"/>
</dbReference>
<dbReference type="InterPro" id="IPR000524">
    <property type="entry name" value="Tscrpt_reg_HTH_GntR"/>
</dbReference>
<dbReference type="RefSeq" id="WP_304273362.1">
    <property type="nucleotide sequence ID" value="NZ_QFQZ01000003.1"/>
</dbReference>
<dbReference type="Proteomes" id="UP000249393">
    <property type="component" value="Unassembled WGS sequence"/>
</dbReference>
<dbReference type="PROSITE" id="PS50949">
    <property type="entry name" value="HTH_GNTR"/>
    <property type="match status" value="1"/>
</dbReference>
<dbReference type="GO" id="GO:0003677">
    <property type="term" value="F:DNA binding"/>
    <property type="evidence" value="ECO:0007669"/>
    <property type="project" value="UniProtKB-KW"/>
</dbReference>
<dbReference type="SMART" id="SM00866">
    <property type="entry name" value="UTRA"/>
    <property type="match status" value="1"/>
</dbReference>
<feature type="domain" description="HTH gntR-type" evidence="4">
    <location>
        <begin position="3"/>
        <end position="71"/>
    </location>
</feature>
<organism evidence="5 6">
    <name type="scientific">Caulobacter segnis</name>
    <dbReference type="NCBI Taxonomy" id="88688"/>
    <lineage>
        <taxon>Bacteria</taxon>
        <taxon>Pseudomonadati</taxon>
        <taxon>Pseudomonadota</taxon>
        <taxon>Alphaproteobacteria</taxon>
        <taxon>Caulobacterales</taxon>
        <taxon>Caulobacteraceae</taxon>
        <taxon>Caulobacter</taxon>
    </lineage>
</organism>
<gene>
    <name evidence="5" type="ORF">DI526_01665</name>
</gene>
<dbReference type="PRINTS" id="PR00035">
    <property type="entry name" value="HTHGNTR"/>
</dbReference>
<sequence>MPTPRYRQLTDILRKDIESGRYPIGSLLPPEVELCETYGVSRHTIRDAIRLLQEAGMVERRRGLGTTVLAASPPVSFVQPLGSVSALLQYARDARLELNAVERRGLSPEERQAYKLAGEEGGGAWLLLSGVRDRGDKPLSLTRVLVPPRFADLEAEARTWDGAFQELIAERTGVAVDRIEQEISAELLDPEGARLLRARRGEAALRTLRRYFDAAGELVLASDSLHPAGRFVYAMTYHRDS</sequence>
<dbReference type="InterPro" id="IPR036388">
    <property type="entry name" value="WH-like_DNA-bd_sf"/>
</dbReference>
<evidence type="ECO:0000313" key="5">
    <source>
        <dbReference type="EMBL" id="PZR36928.1"/>
    </source>
</evidence>
<evidence type="ECO:0000256" key="1">
    <source>
        <dbReference type="ARBA" id="ARBA00023015"/>
    </source>
</evidence>
<dbReference type="GO" id="GO:0045892">
    <property type="term" value="P:negative regulation of DNA-templated transcription"/>
    <property type="evidence" value="ECO:0007669"/>
    <property type="project" value="TreeGrafter"/>
</dbReference>
<evidence type="ECO:0000259" key="4">
    <source>
        <dbReference type="PROSITE" id="PS50949"/>
    </source>
</evidence>
<dbReference type="PANTHER" id="PTHR44846:SF17">
    <property type="entry name" value="GNTR-FAMILY TRANSCRIPTIONAL REGULATOR"/>
    <property type="match status" value="1"/>
</dbReference>
<dbReference type="CDD" id="cd07377">
    <property type="entry name" value="WHTH_GntR"/>
    <property type="match status" value="1"/>
</dbReference>
<dbReference type="PANTHER" id="PTHR44846">
    <property type="entry name" value="MANNOSYL-D-GLYCERATE TRANSPORT/METABOLISM SYSTEM REPRESSOR MNGR-RELATED"/>
    <property type="match status" value="1"/>
</dbReference>